<dbReference type="PANTHER" id="PTHR43130">
    <property type="entry name" value="ARAC-FAMILY TRANSCRIPTIONAL REGULATOR"/>
    <property type="match status" value="1"/>
</dbReference>
<organism evidence="4 5">
    <name type="scientific">Cutibacterium avidum</name>
    <dbReference type="NCBI Taxonomy" id="33010"/>
    <lineage>
        <taxon>Bacteria</taxon>
        <taxon>Bacillati</taxon>
        <taxon>Actinomycetota</taxon>
        <taxon>Actinomycetes</taxon>
        <taxon>Propionibacteriales</taxon>
        <taxon>Propionibacteriaceae</taxon>
        <taxon>Cutibacterium</taxon>
    </lineage>
</organism>
<dbReference type="PANTHER" id="PTHR43130:SF15">
    <property type="entry name" value="THIJ_PFPI FAMILY PROTEIN (AFU_ORTHOLOGUE AFUA_5G14240)"/>
    <property type="match status" value="1"/>
</dbReference>
<feature type="domain" description="DJ-1/PfpI" evidence="3">
    <location>
        <begin position="4"/>
        <end position="168"/>
    </location>
</feature>
<dbReference type="InterPro" id="IPR029062">
    <property type="entry name" value="Class_I_gatase-like"/>
</dbReference>
<dbReference type="InterPro" id="IPR002818">
    <property type="entry name" value="DJ-1/PfpI"/>
</dbReference>
<evidence type="ECO:0000259" key="3">
    <source>
        <dbReference type="Pfam" id="PF01965"/>
    </source>
</evidence>
<dbReference type="Pfam" id="PF01965">
    <property type="entry name" value="DJ-1_PfpI"/>
    <property type="match status" value="1"/>
</dbReference>
<dbReference type="SUPFAM" id="SSF52317">
    <property type="entry name" value="Class I glutamine amidotransferase-like"/>
    <property type="match status" value="1"/>
</dbReference>
<feature type="region of interest" description="Disordered" evidence="1">
    <location>
        <begin position="186"/>
        <end position="211"/>
    </location>
</feature>
<feature type="transmembrane region" description="Helical" evidence="2">
    <location>
        <begin position="91"/>
        <end position="114"/>
    </location>
</feature>
<dbReference type="Gene3D" id="3.40.50.880">
    <property type="match status" value="1"/>
</dbReference>
<comment type="caution">
    <text evidence="4">The sequence shown here is derived from an EMBL/GenBank/DDBJ whole genome shotgun (WGS) entry which is preliminary data.</text>
</comment>
<dbReference type="InterPro" id="IPR052158">
    <property type="entry name" value="INH-QAR"/>
</dbReference>
<evidence type="ECO:0000313" key="4">
    <source>
        <dbReference type="EMBL" id="RFT44579.1"/>
    </source>
</evidence>
<dbReference type="RefSeq" id="WP_117189349.1">
    <property type="nucleotide sequence ID" value="NZ_NOWI01000005.1"/>
</dbReference>
<evidence type="ECO:0000256" key="2">
    <source>
        <dbReference type="SAM" id="Phobius"/>
    </source>
</evidence>
<sequence length="211" mass="23030">MSRQVGVLLFDGFELLDVFGPVELWSRLSDRYEVTFCAVEPGPVHSSQGAVVMATEDMDASAGHDIVLIPGGMGTRSLVDDRSFLTRLRGWTAPASIISAVCTGSALLAAAGLLEGYRATSNKRAFTWASSHGRDVRWEPRARWVHDRDRWTSSGVAAGMDMTAALIAHLEGKETAERVLREVELEVQTDPDRDPFAFTDDPATPSSYRSS</sequence>
<evidence type="ECO:0000313" key="5">
    <source>
        <dbReference type="Proteomes" id="UP000259211"/>
    </source>
</evidence>
<accession>A0A3E2DGN1</accession>
<dbReference type="Proteomes" id="UP000259211">
    <property type="component" value="Unassembled WGS sequence"/>
</dbReference>
<dbReference type="CDD" id="cd03139">
    <property type="entry name" value="GATase1_PfpI_2"/>
    <property type="match status" value="1"/>
</dbReference>
<gene>
    <name evidence="4" type="ORF">CHT91_07090</name>
</gene>
<dbReference type="AlphaFoldDB" id="A0A3E2DGN1"/>
<name>A0A3E2DGN1_9ACTN</name>
<keyword evidence="2" id="KW-1133">Transmembrane helix</keyword>
<feature type="compositionally biased region" description="Basic and acidic residues" evidence="1">
    <location>
        <begin position="186"/>
        <end position="195"/>
    </location>
</feature>
<protein>
    <submittedName>
        <fullName evidence="4">Thiamine biosynthesis protein ThiJ</fullName>
    </submittedName>
</protein>
<proteinExistence type="predicted"/>
<dbReference type="EMBL" id="NOWI01000005">
    <property type="protein sequence ID" value="RFT44579.1"/>
    <property type="molecule type" value="Genomic_DNA"/>
</dbReference>
<keyword evidence="2" id="KW-0472">Membrane</keyword>
<reference evidence="4 5" key="1">
    <citation type="submission" date="2017-07" db="EMBL/GenBank/DDBJ databases">
        <authorList>
            <person name="Sun Z.S."/>
            <person name="Albrecht U."/>
            <person name="Echele G."/>
            <person name="Lee C.C."/>
        </authorList>
    </citation>
    <scope>NUCLEOTIDE SEQUENCE [LARGE SCALE GENOMIC DNA]</scope>
    <source>
        <strain evidence="4 5">P16-029</strain>
    </source>
</reference>
<keyword evidence="2" id="KW-0812">Transmembrane</keyword>
<evidence type="ECO:0000256" key="1">
    <source>
        <dbReference type="SAM" id="MobiDB-lite"/>
    </source>
</evidence>